<feature type="signal peptide" evidence="2">
    <location>
        <begin position="1"/>
        <end position="23"/>
    </location>
</feature>
<feature type="region of interest" description="Disordered" evidence="1">
    <location>
        <begin position="75"/>
        <end position="140"/>
    </location>
</feature>
<dbReference type="RefSeq" id="XP_027082576.1">
    <property type="nucleotide sequence ID" value="XM_027226775.2"/>
</dbReference>
<name>A0A6P6TXU8_COFAR</name>
<dbReference type="Pfam" id="PF06830">
    <property type="entry name" value="Root_cap"/>
    <property type="match status" value="1"/>
</dbReference>
<proteinExistence type="predicted"/>
<sequence length="435" mass="47637">MAPAMIRHLLASVVLLMAVMANGQPTGSKHRTARCADRKFSACYSQPAQYCPAECPNYCAVDCFRCLPVCVPKPPPGPPPPPRRRRSPPPPRPPPPPRRRRSPPRPRSPPPPPPVNAPPPPPTLSPPPSTPSPPPEVSEKRVHCKNKNYTKCYRMEQRCPSSCPDQCEVDCVTCSPVCNCNKPGAVCQDPRFIGADGITFYFHGKKDQDFCIVSDSNLHINAHFIGKKSENRTRDFTWVQSLGILFDNHQIFVGAKRTATWDNAVDRLDLDFDGQQILLSEGEGSKWLPGTAPGVSITRSLDVNAAVIEVEGNFQIKATVVPITEKESRIHKYGVTDEDCFAHLDLSFKFYSLSGAVNGVLGQTYSSNYVSRAKMGVDMPVLGGQKEFASSSLFSTDCSVDQFSGTPPITTTNNVEYSNMNCASGFDGRGVVCKR</sequence>
<evidence type="ECO:0000313" key="3">
    <source>
        <dbReference type="Proteomes" id="UP001652660"/>
    </source>
</evidence>
<feature type="chain" id="PRO_5027714638" evidence="2">
    <location>
        <begin position="24"/>
        <end position="435"/>
    </location>
</feature>
<dbReference type="InterPro" id="IPR009646">
    <property type="entry name" value="Root_cap"/>
</dbReference>
<organism evidence="3 4">
    <name type="scientific">Coffea arabica</name>
    <name type="common">Arabian coffee</name>
    <dbReference type="NCBI Taxonomy" id="13443"/>
    <lineage>
        <taxon>Eukaryota</taxon>
        <taxon>Viridiplantae</taxon>
        <taxon>Streptophyta</taxon>
        <taxon>Embryophyta</taxon>
        <taxon>Tracheophyta</taxon>
        <taxon>Spermatophyta</taxon>
        <taxon>Magnoliopsida</taxon>
        <taxon>eudicotyledons</taxon>
        <taxon>Gunneridae</taxon>
        <taxon>Pentapetalae</taxon>
        <taxon>asterids</taxon>
        <taxon>lamiids</taxon>
        <taxon>Gentianales</taxon>
        <taxon>Rubiaceae</taxon>
        <taxon>Ixoroideae</taxon>
        <taxon>Gardenieae complex</taxon>
        <taxon>Bertiereae - Coffeeae clade</taxon>
        <taxon>Coffeeae</taxon>
        <taxon>Coffea</taxon>
    </lineage>
</organism>
<protein>
    <submittedName>
        <fullName evidence="4">Uncharacterized protein</fullName>
    </submittedName>
</protein>
<evidence type="ECO:0000256" key="2">
    <source>
        <dbReference type="SAM" id="SignalP"/>
    </source>
</evidence>
<gene>
    <name evidence="4" type="primary">LOC113704910</name>
</gene>
<reference evidence="4" key="2">
    <citation type="submission" date="2025-08" db="UniProtKB">
        <authorList>
            <consortium name="RefSeq"/>
        </authorList>
    </citation>
    <scope>IDENTIFICATION</scope>
    <source>
        <tissue evidence="4">Leaves</tissue>
    </source>
</reference>
<accession>A0A6P6TXU8</accession>
<dbReference type="PRINTS" id="PR01217">
    <property type="entry name" value="PRICHEXTENSN"/>
</dbReference>
<keyword evidence="3" id="KW-1185">Reference proteome</keyword>
<dbReference type="AlphaFoldDB" id="A0A6P6TXU8"/>
<dbReference type="GeneID" id="113704910"/>
<evidence type="ECO:0000313" key="4">
    <source>
        <dbReference type="RefSeq" id="XP_027082576.1"/>
    </source>
</evidence>
<feature type="compositionally biased region" description="Pro residues" evidence="1">
    <location>
        <begin position="105"/>
        <end position="136"/>
    </location>
</feature>
<evidence type="ECO:0000256" key="1">
    <source>
        <dbReference type="SAM" id="MobiDB-lite"/>
    </source>
</evidence>
<dbReference type="PANTHER" id="PTHR31656">
    <property type="entry name" value="ROOT CAP DOMAIN-CONTAINING PROTEIN"/>
    <property type="match status" value="1"/>
</dbReference>
<keyword evidence="2" id="KW-0732">Signal</keyword>
<reference evidence="3" key="1">
    <citation type="journal article" date="2025" name="Foods">
        <title>Unveiling the Microbial Signatures of Arabica Coffee Cherries: Insights into Ripeness Specific Diversity, Functional Traits, and Implications for Quality and Safety.</title>
        <authorList>
            <consortium name="RefSeq"/>
            <person name="Tenea G.N."/>
            <person name="Cifuentes V."/>
            <person name="Reyes P."/>
            <person name="Cevallos-Vallejos M."/>
        </authorList>
    </citation>
    <scope>NUCLEOTIDE SEQUENCE [LARGE SCALE GENOMIC DNA]</scope>
</reference>
<dbReference type="Proteomes" id="UP001652660">
    <property type="component" value="Chromosome 8e"/>
</dbReference>
<dbReference type="OrthoDB" id="2012132at2759"/>